<dbReference type="EMBL" id="DTCA01000026">
    <property type="protein sequence ID" value="HGM06909.1"/>
    <property type="molecule type" value="Genomic_DNA"/>
</dbReference>
<sequence>MDEDDLLKVILTEIAGPITSVRHIDTYQVATSYPLIPPSTLIGAIGYALGRMSKCRAGYDFRQSECFKVVRTLVSKARMCSSSASKASVMLKRVRGVLEEGVMPKTVDEFTKFSDALIREYIVFEKMKALIIPTKQDKDVIDAIAKAMWLIERLGDSESLVAVTKVSIVDAKPCNEDMVDVVVKANVVEGGNLILMRGSDEDYNITSLAYPVTSRAGYFMPSSIKVRSNIKVYCADGVRFPVGGDW</sequence>
<comment type="similarity">
    <text evidence="1">Belongs to the CRISPR-associated protein Cas5 family. Subtype I-A/Apern subfamily.</text>
</comment>
<keyword evidence="2" id="KW-0051">Antiviral defense</keyword>
<dbReference type="EMBL" id="DTAU01000112">
    <property type="protein sequence ID" value="HFQ79215.1"/>
    <property type="molecule type" value="Genomic_DNA"/>
</dbReference>
<dbReference type="GO" id="GO:0043571">
    <property type="term" value="P:maintenance of CRISPR repeat elements"/>
    <property type="evidence" value="ECO:0007669"/>
    <property type="project" value="InterPro"/>
</dbReference>
<dbReference type="InterPro" id="IPR010153">
    <property type="entry name" value="CRISPR-assoc_prot_Cas5a-typ"/>
</dbReference>
<gene>
    <name evidence="5" type="primary">cas5a</name>
    <name evidence="4" type="ORF">ENT99_05900</name>
    <name evidence="5" type="ORF">ENU31_00665</name>
</gene>
<comment type="function">
    <text evidence="3">CRISPR (clustered regularly interspaced short palindromic repeat) is an adaptive immune system that provides protection against mobile genetic elements (viruses, transposable elements and conjugative plasmids). CRISPR clusters contain spacers, sequences complementary to antecedent mobile elements, and target invading nucleic acids. CRISPR clusters are transcribed and processed into CRISPR RNA (crRNA).</text>
</comment>
<evidence type="ECO:0000313" key="5">
    <source>
        <dbReference type="EMBL" id="HGM06909.1"/>
    </source>
</evidence>
<evidence type="ECO:0000256" key="1">
    <source>
        <dbReference type="ARBA" id="ARBA00010891"/>
    </source>
</evidence>
<evidence type="ECO:0000256" key="2">
    <source>
        <dbReference type="ARBA" id="ARBA00023118"/>
    </source>
</evidence>
<organism evidence="5">
    <name type="scientific">Ignisphaera aggregans</name>
    <dbReference type="NCBI Taxonomy" id="334771"/>
    <lineage>
        <taxon>Archaea</taxon>
        <taxon>Thermoproteota</taxon>
        <taxon>Thermoprotei</taxon>
        <taxon>Desulfurococcales</taxon>
        <taxon>Desulfurococcaceae</taxon>
        <taxon>Ignisphaera</taxon>
    </lineage>
</organism>
<name>A0A7C4H1N3_9CREN</name>
<accession>A0A7C4H1N3</accession>
<dbReference type="AlphaFoldDB" id="A0A7C4H1N3"/>
<dbReference type="NCBIfam" id="TIGR02593">
    <property type="entry name" value="CRISPR_cas5"/>
    <property type="match status" value="1"/>
</dbReference>
<dbReference type="Gene3D" id="3.30.70.3120">
    <property type="match status" value="1"/>
</dbReference>
<reference evidence="5" key="1">
    <citation type="journal article" date="2020" name="mSystems">
        <title>Genome- and Community-Level Interaction Insights into Carbon Utilization and Element Cycling Functions of Hydrothermarchaeota in Hydrothermal Sediment.</title>
        <authorList>
            <person name="Zhou Z."/>
            <person name="Liu Y."/>
            <person name="Xu W."/>
            <person name="Pan J."/>
            <person name="Luo Z.H."/>
            <person name="Li M."/>
        </authorList>
    </citation>
    <scope>NUCLEOTIDE SEQUENCE [LARGE SCALE GENOMIC DNA]</scope>
    <source>
        <strain evidence="4">SpSt-629</strain>
        <strain evidence="5">SpSt-658</strain>
    </source>
</reference>
<dbReference type="InterPro" id="IPR053725">
    <property type="entry name" value="CRISPR_Cas5_sf"/>
</dbReference>
<dbReference type="GO" id="GO:0051607">
    <property type="term" value="P:defense response to virus"/>
    <property type="evidence" value="ECO:0007669"/>
    <property type="project" value="UniProtKB-KW"/>
</dbReference>
<protein>
    <submittedName>
        <fullName evidence="5">Type I-A CRISPR-associated protein Cas5</fullName>
    </submittedName>
</protein>
<evidence type="ECO:0000256" key="3">
    <source>
        <dbReference type="ARBA" id="ARBA00025626"/>
    </source>
</evidence>
<dbReference type="Pfam" id="PF09704">
    <property type="entry name" value="Cas_Cas5d"/>
    <property type="match status" value="1"/>
</dbReference>
<comment type="caution">
    <text evidence="5">The sequence shown here is derived from an EMBL/GenBank/DDBJ whole genome shotgun (WGS) entry which is preliminary data.</text>
</comment>
<dbReference type="NCBIfam" id="TIGR01874">
    <property type="entry name" value="cas_cas5a"/>
    <property type="match status" value="1"/>
</dbReference>
<dbReference type="InterPro" id="IPR021124">
    <property type="entry name" value="CRISPR-assoc_prot_Cas5"/>
</dbReference>
<evidence type="ECO:0000313" key="4">
    <source>
        <dbReference type="EMBL" id="HFQ79215.1"/>
    </source>
</evidence>
<proteinExistence type="inferred from homology"/>
<dbReference type="InterPro" id="IPR013422">
    <property type="entry name" value="CRISPR-assoc_prot_Cas5_N"/>
</dbReference>